<organism evidence="2 3">
    <name type="scientific">Ruminococcus callidus ATCC 27760</name>
    <dbReference type="NCBI Taxonomy" id="411473"/>
    <lineage>
        <taxon>Bacteria</taxon>
        <taxon>Bacillati</taxon>
        <taxon>Bacillota</taxon>
        <taxon>Clostridia</taxon>
        <taxon>Eubacteriales</taxon>
        <taxon>Oscillospiraceae</taxon>
        <taxon>Ruminococcus</taxon>
    </lineage>
</organism>
<feature type="compositionally biased region" description="Low complexity" evidence="1">
    <location>
        <begin position="211"/>
        <end position="255"/>
    </location>
</feature>
<accession>U2M5N8</accession>
<proteinExistence type="predicted"/>
<dbReference type="PATRIC" id="fig|411473.3.peg.1664"/>
<dbReference type="EMBL" id="AWVF01000249">
    <property type="protein sequence ID" value="ERJ94633.1"/>
    <property type="molecule type" value="Genomic_DNA"/>
</dbReference>
<dbReference type="Proteomes" id="UP000016662">
    <property type="component" value="Unassembled WGS sequence"/>
</dbReference>
<protein>
    <recommendedName>
        <fullName evidence="4">SCP2 domain-containing protein</fullName>
    </recommendedName>
</protein>
<gene>
    <name evidence="2" type="ORF">RUMCAL_02017</name>
</gene>
<dbReference type="STRING" id="411473.RUMCAL_02017"/>
<dbReference type="HOGENOM" id="CLU_1089436_0_0_9"/>
<comment type="caution">
    <text evidence="2">The sequence shown here is derived from an EMBL/GenBank/DDBJ whole genome shotgun (WGS) entry which is preliminary data.</text>
</comment>
<feature type="compositionally biased region" description="Low complexity" evidence="1">
    <location>
        <begin position="156"/>
        <end position="169"/>
    </location>
</feature>
<feature type="compositionally biased region" description="Low complexity" evidence="1">
    <location>
        <begin position="177"/>
        <end position="200"/>
    </location>
</feature>
<evidence type="ECO:0000256" key="1">
    <source>
        <dbReference type="SAM" id="MobiDB-lite"/>
    </source>
</evidence>
<feature type="region of interest" description="Disordered" evidence="1">
    <location>
        <begin position="149"/>
        <end position="255"/>
    </location>
</feature>
<evidence type="ECO:0000313" key="2">
    <source>
        <dbReference type="EMBL" id="ERJ94633.1"/>
    </source>
</evidence>
<name>U2M5N8_9FIRM</name>
<keyword evidence="3" id="KW-1185">Reference proteome</keyword>
<sequence length="255" mass="26532">MTFSKNTPIIDRKAQNNTAQGLCRVATGIFRQFSPETAKGMTKMTFDEMFAQAKALLENASAKDTDTAVSIQFDVSGDGCGAFYAVVSADSDKLTIEPFDYKDHDVLVSADSAALLDALRTAETAALELAGEWEKIVAFRSVLDTLPKPKKEAAPKAKAPAAKKAPAKPAAKKAEAPKTAATVKKTEPVKSAAKKPATATAKKETVKAEAPKAAAAVKTEPVKPAVKTASATAKVPAAKPAATTAKTAAAKNSKK</sequence>
<feature type="compositionally biased region" description="Basic and acidic residues" evidence="1">
    <location>
        <begin position="201"/>
        <end position="210"/>
    </location>
</feature>
<reference evidence="2 3" key="1">
    <citation type="submission" date="2013-07" db="EMBL/GenBank/DDBJ databases">
        <authorList>
            <person name="Weinstock G."/>
            <person name="Sodergren E."/>
            <person name="Wylie T."/>
            <person name="Fulton L."/>
            <person name="Fulton R."/>
            <person name="Fronick C."/>
            <person name="O'Laughlin M."/>
            <person name="Godfrey J."/>
            <person name="Miner T."/>
            <person name="Herter B."/>
            <person name="Appelbaum E."/>
            <person name="Cordes M."/>
            <person name="Lek S."/>
            <person name="Wollam A."/>
            <person name="Pepin K.H."/>
            <person name="Palsikar V.B."/>
            <person name="Mitreva M."/>
            <person name="Wilson R.K."/>
        </authorList>
    </citation>
    <scope>NUCLEOTIDE SEQUENCE [LARGE SCALE GENOMIC DNA]</scope>
    <source>
        <strain evidence="2 3">ATCC 27760</strain>
    </source>
</reference>
<dbReference type="AlphaFoldDB" id="U2M5N8"/>
<dbReference type="eggNOG" id="ENOG5032V1D">
    <property type="taxonomic scope" value="Bacteria"/>
</dbReference>
<evidence type="ECO:0008006" key="4">
    <source>
        <dbReference type="Google" id="ProtNLM"/>
    </source>
</evidence>
<evidence type="ECO:0000313" key="3">
    <source>
        <dbReference type="Proteomes" id="UP000016662"/>
    </source>
</evidence>